<evidence type="ECO:0000313" key="3">
    <source>
        <dbReference type="Proteomes" id="UP000239711"/>
    </source>
</evidence>
<dbReference type="InterPro" id="IPR032710">
    <property type="entry name" value="NTF2-like_dom_sf"/>
</dbReference>
<accession>A0A2S9IYF2</accession>
<name>A0A2S9IYF2_9SPHI</name>
<reference evidence="2 3" key="1">
    <citation type="submission" date="2018-02" db="EMBL/GenBank/DDBJ databases">
        <title>The draft genome of Sphingobacterium sp. 5JN-11.</title>
        <authorList>
            <person name="Liu L."/>
            <person name="Li L."/>
            <person name="Liang L."/>
            <person name="Zhang X."/>
            <person name="Wang T."/>
        </authorList>
    </citation>
    <scope>NUCLEOTIDE SEQUENCE [LARGE SCALE GENOMIC DNA]</scope>
    <source>
        <strain evidence="2 3">5JN-11</strain>
    </source>
</reference>
<organism evidence="2 3">
    <name type="scientific">Sphingobacterium haloxyli</name>
    <dbReference type="NCBI Taxonomy" id="2100533"/>
    <lineage>
        <taxon>Bacteria</taxon>
        <taxon>Pseudomonadati</taxon>
        <taxon>Bacteroidota</taxon>
        <taxon>Sphingobacteriia</taxon>
        <taxon>Sphingobacteriales</taxon>
        <taxon>Sphingobacteriaceae</taxon>
        <taxon>Sphingobacterium</taxon>
    </lineage>
</organism>
<feature type="domain" description="DUF4440" evidence="1">
    <location>
        <begin position="5"/>
        <end position="111"/>
    </location>
</feature>
<dbReference type="RefSeq" id="WP_105718356.1">
    <property type="nucleotide sequence ID" value="NZ_PVBQ01000019.1"/>
</dbReference>
<keyword evidence="3" id="KW-1185">Reference proteome</keyword>
<dbReference type="Pfam" id="PF14534">
    <property type="entry name" value="DUF4440"/>
    <property type="match status" value="1"/>
</dbReference>
<dbReference type="InterPro" id="IPR027843">
    <property type="entry name" value="DUF4440"/>
</dbReference>
<dbReference type="SUPFAM" id="SSF54427">
    <property type="entry name" value="NTF2-like"/>
    <property type="match status" value="1"/>
</dbReference>
<proteinExistence type="predicted"/>
<dbReference type="Proteomes" id="UP000239711">
    <property type="component" value="Unassembled WGS sequence"/>
</dbReference>
<comment type="caution">
    <text evidence="2">The sequence shown here is derived from an EMBL/GenBank/DDBJ whole genome shotgun (WGS) entry which is preliminary data.</text>
</comment>
<sequence>MEALEFEKRYWKAMEDRDIDAVKNLTRFPCIIMGKTGVRKVDETEFHKNFESSKNMQMQVLDISDITSQTINETTAVIAYIIQLEYVVDGQTSAFRCACASTWVKENDQWLCAMHTESDLEK</sequence>
<gene>
    <name evidence="2" type="ORF">C5745_17750</name>
</gene>
<dbReference type="AlphaFoldDB" id="A0A2S9IYF2"/>
<evidence type="ECO:0000313" key="2">
    <source>
        <dbReference type="EMBL" id="PRD45555.1"/>
    </source>
</evidence>
<dbReference type="Gene3D" id="3.10.450.50">
    <property type="match status" value="1"/>
</dbReference>
<dbReference type="EMBL" id="PVBQ01000019">
    <property type="protein sequence ID" value="PRD45555.1"/>
    <property type="molecule type" value="Genomic_DNA"/>
</dbReference>
<evidence type="ECO:0000259" key="1">
    <source>
        <dbReference type="Pfam" id="PF14534"/>
    </source>
</evidence>
<dbReference type="OrthoDB" id="121974at2"/>
<protein>
    <submittedName>
        <fullName evidence="2">DUF4440 domain-containing protein</fullName>
    </submittedName>
</protein>